<keyword evidence="4" id="KW-0472">Membrane</keyword>
<feature type="transmembrane region" description="Helical" evidence="4">
    <location>
        <begin position="53"/>
        <end position="74"/>
    </location>
</feature>
<evidence type="ECO:0000313" key="7">
    <source>
        <dbReference type="Proteomes" id="UP000319514"/>
    </source>
</evidence>
<protein>
    <submittedName>
        <fullName evidence="6">Two-component system sensor histidine kinase DesK</fullName>
    </submittedName>
</protein>
<dbReference type="InterPro" id="IPR050482">
    <property type="entry name" value="Sensor_HK_TwoCompSys"/>
</dbReference>
<keyword evidence="4" id="KW-1133">Transmembrane helix</keyword>
<evidence type="ECO:0000256" key="2">
    <source>
        <dbReference type="ARBA" id="ARBA00022777"/>
    </source>
</evidence>
<dbReference type="Gene3D" id="3.30.565.10">
    <property type="entry name" value="Histidine kinase-like ATPase, C-terminal domain"/>
    <property type="match status" value="1"/>
</dbReference>
<dbReference type="Pfam" id="PF07730">
    <property type="entry name" value="HisKA_3"/>
    <property type="match status" value="1"/>
</dbReference>
<dbReference type="PANTHER" id="PTHR24421:SF63">
    <property type="entry name" value="SENSOR HISTIDINE KINASE DESK"/>
    <property type="match status" value="1"/>
</dbReference>
<dbReference type="SUPFAM" id="SSF55874">
    <property type="entry name" value="ATPase domain of HSP90 chaperone/DNA topoisomerase II/histidine kinase"/>
    <property type="match status" value="1"/>
</dbReference>
<dbReference type="PANTHER" id="PTHR24421">
    <property type="entry name" value="NITRATE/NITRITE SENSOR PROTEIN NARX-RELATED"/>
    <property type="match status" value="1"/>
</dbReference>
<organism evidence="6 7">
    <name type="scientific">Oryzihumus leptocrescens</name>
    <dbReference type="NCBI Taxonomy" id="297536"/>
    <lineage>
        <taxon>Bacteria</taxon>
        <taxon>Bacillati</taxon>
        <taxon>Actinomycetota</taxon>
        <taxon>Actinomycetes</taxon>
        <taxon>Micrococcales</taxon>
        <taxon>Intrasporangiaceae</taxon>
        <taxon>Oryzihumus</taxon>
    </lineage>
</organism>
<dbReference type="AlphaFoldDB" id="A0A542ZHR4"/>
<gene>
    <name evidence="6" type="ORF">FB474_1212</name>
</gene>
<proteinExistence type="predicted"/>
<dbReference type="GO" id="GO:0016020">
    <property type="term" value="C:membrane"/>
    <property type="evidence" value="ECO:0007669"/>
    <property type="project" value="InterPro"/>
</dbReference>
<feature type="transmembrane region" description="Helical" evidence="4">
    <location>
        <begin position="25"/>
        <end position="41"/>
    </location>
</feature>
<feature type="transmembrane region" description="Helical" evidence="4">
    <location>
        <begin position="158"/>
        <end position="176"/>
    </location>
</feature>
<dbReference type="EMBL" id="VFOQ01000001">
    <property type="protein sequence ID" value="TQL59846.1"/>
    <property type="molecule type" value="Genomic_DNA"/>
</dbReference>
<dbReference type="Proteomes" id="UP000319514">
    <property type="component" value="Unassembled WGS sequence"/>
</dbReference>
<dbReference type="InterPro" id="IPR011712">
    <property type="entry name" value="Sig_transdc_His_kin_sub3_dim/P"/>
</dbReference>
<accession>A0A542ZHR4</accession>
<keyword evidence="1" id="KW-0808">Transferase</keyword>
<keyword evidence="4" id="KW-0812">Transmembrane</keyword>
<dbReference type="GO" id="GO:0000155">
    <property type="term" value="F:phosphorelay sensor kinase activity"/>
    <property type="evidence" value="ECO:0007669"/>
    <property type="project" value="InterPro"/>
</dbReference>
<dbReference type="GO" id="GO:0046983">
    <property type="term" value="F:protein dimerization activity"/>
    <property type="evidence" value="ECO:0007669"/>
    <property type="project" value="InterPro"/>
</dbReference>
<dbReference type="CDD" id="cd16917">
    <property type="entry name" value="HATPase_UhpB-NarQ-NarX-like"/>
    <property type="match status" value="1"/>
</dbReference>
<comment type="caution">
    <text evidence="6">The sequence shown here is derived from an EMBL/GenBank/DDBJ whole genome shotgun (WGS) entry which is preliminary data.</text>
</comment>
<feature type="domain" description="Signal transduction histidine kinase subgroup 3 dimerisation and phosphoacceptor" evidence="5">
    <location>
        <begin position="197"/>
        <end position="262"/>
    </location>
</feature>
<feature type="transmembrane region" description="Helical" evidence="4">
    <location>
        <begin position="130"/>
        <end position="152"/>
    </location>
</feature>
<dbReference type="InterPro" id="IPR036890">
    <property type="entry name" value="HATPase_C_sf"/>
</dbReference>
<reference evidence="6 7" key="1">
    <citation type="submission" date="2019-06" db="EMBL/GenBank/DDBJ databases">
        <title>Sequencing the genomes of 1000 actinobacteria strains.</title>
        <authorList>
            <person name="Klenk H.-P."/>
        </authorList>
    </citation>
    <scope>NUCLEOTIDE SEQUENCE [LARGE SCALE GENOMIC DNA]</scope>
    <source>
        <strain evidence="6 7">DSM 18082</strain>
    </source>
</reference>
<dbReference type="Gene3D" id="1.20.5.1930">
    <property type="match status" value="1"/>
</dbReference>
<evidence type="ECO:0000256" key="1">
    <source>
        <dbReference type="ARBA" id="ARBA00022679"/>
    </source>
</evidence>
<keyword evidence="3" id="KW-0902">Two-component regulatory system</keyword>
<keyword evidence="2 6" id="KW-0418">Kinase</keyword>
<evidence type="ECO:0000256" key="4">
    <source>
        <dbReference type="SAM" id="Phobius"/>
    </source>
</evidence>
<feature type="transmembrane region" description="Helical" evidence="4">
    <location>
        <begin position="94"/>
        <end position="118"/>
    </location>
</feature>
<keyword evidence="7" id="KW-1185">Reference proteome</keyword>
<sequence>MTSVSGMSSFDRWAGPDAAGRPRRVGYLFSVIWLVFLLDPLQAGWQHRDTWQGWVGMVATILFAAAYVVAFALVRGRSLRAGAVPQPVGAAMLLLLLALAVVMCLTLGESGLATSVYLTVTAVMFLPTRAAVVAVLLLAGTTLALSTLVPGWQPLPSLLLSIFLAAVAMWGVSQLIRRNIDLSRAREENARLAVEEERNRVARDLHDILGHSLTVITVKAELAGRLLEVDPERARAEVADLERLSRDALVDVRRAVEGYRELTLPGELARARAALLAAEIDADLPTSTDVVPGDLRELFAWGVREGVTNVIRHSAATRCTIRLTPDTVEVLDNGRGPSDAEVLERSGNGLRGLQERATALGAMLMTRTVEPQGFSMQIIAGTVS</sequence>
<evidence type="ECO:0000259" key="5">
    <source>
        <dbReference type="Pfam" id="PF07730"/>
    </source>
</evidence>
<evidence type="ECO:0000313" key="6">
    <source>
        <dbReference type="EMBL" id="TQL59846.1"/>
    </source>
</evidence>
<evidence type="ECO:0000256" key="3">
    <source>
        <dbReference type="ARBA" id="ARBA00023012"/>
    </source>
</evidence>
<name>A0A542ZHR4_9MICO</name>